<proteinExistence type="predicted"/>
<gene>
    <name evidence="1" type="ORF">Vadar_028707</name>
</gene>
<name>A0ACB7XDK1_9ERIC</name>
<reference evidence="1 2" key="1">
    <citation type="journal article" date="2021" name="Hortic Res">
        <title>High-quality reference genome and annotation aids understanding of berry development for evergreen blueberry (Vaccinium darrowii).</title>
        <authorList>
            <person name="Yu J."/>
            <person name="Hulse-Kemp A.M."/>
            <person name="Babiker E."/>
            <person name="Staton M."/>
        </authorList>
    </citation>
    <scope>NUCLEOTIDE SEQUENCE [LARGE SCALE GENOMIC DNA]</scope>
    <source>
        <strain evidence="2">cv. NJ 8807/NJ 8810</strain>
        <tissue evidence="1">Young leaf</tissue>
    </source>
</reference>
<dbReference type="EMBL" id="CM037156">
    <property type="protein sequence ID" value="KAH7838590.1"/>
    <property type="molecule type" value="Genomic_DNA"/>
</dbReference>
<comment type="caution">
    <text evidence="1">The sequence shown here is derived from an EMBL/GenBank/DDBJ whole genome shotgun (WGS) entry which is preliminary data.</text>
</comment>
<keyword evidence="2" id="KW-1185">Reference proteome</keyword>
<sequence length="490" mass="54323">MMPIVFALLLVLMPRNSLVTAQPTVTNMCYNEPNYTDGSNFQTNLYRILFNSLYVDSSNSVFSNRTEGQDPDTVYGLFLCEGNVSATDCRKCVYSASETILSLCRFRKEGIIWLNQCMLRYSYKSTFPATCSNDTGNITKPDNFNETVDDMFANLIPIATSNRMYATNESDIGNSTKVRCTVQCLPDLSPVLCSNCLNQILNPGYFCSAGKYAGFILTPSCYARSELYQFVNETSGSSGKDGKMIAISVSISASVVFLLIGSVIYYRRRRKRTTEEEKGRSSQEVQLLDLAQVRIVNDFNAENFEGERPVKSLDFPSVQLDLILEATKQFSEENKLGEGGFGPVYKGTLPDGKELAISDFGMARIFGGNQSEANTNRVVGTYGYMAPEYAMEGLFSIKSDVFSFGVLLLEIISGKKNSGFYLSEHGHNLLTYTWNLWCKVHMLGSDNATLPQPTQPAFSVGRLVLKSCQLSPNVNVVSVNEMTISNVSPR</sequence>
<organism evidence="1 2">
    <name type="scientific">Vaccinium darrowii</name>
    <dbReference type="NCBI Taxonomy" id="229202"/>
    <lineage>
        <taxon>Eukaryota</taxon>
        <taxon>Viridiplantae</taxon>
        <taxon>Streptophyta</taxon>
        <taxon>Embryophyta</taxon>
        <taxon>Tracheophyta</taxon>
        <taxon>Spermatophyta</taxon>
        <taxon>Magnoliopsida</taxon>
        <taxon>eudicotyledons</taxon>
        <taxon>Gunneridae</taxon>
        <taxon>Pentapetalae</taxon>
        <taxon>asterids</taxon>
        <taxon>Ericales</taxon>
        <taxon>Ericaceae</taxon>
        <taxon>Vaccinioideae</taxon>
        <taxon>Vaccinieae</taxon>
        <taxon>Vaccinium</taxon>
    </lineage>
</organism>
<accession>A0ACB7XDK1</accession>
<dbReference type="Proteomes" id="UP000828048">
    <property type="component" value="Chromosome 6"/>
</dbReference>
<evidence type="ECO:0000313" key="1">
    <source>
        <dbReference type="EMBL" id="KAH7838590.1"/>
    </source>
</evidence>
<evidence type="ECO:0000313" key="2">
    <source>
        <dbReference type="Proteomes" id="UP000828048"/>
    </source>
</evidence>
<protein>
    <submittedName>
        <fullName evidence="1">Uncharacterized protein</fullName>
    </submittedName>
</protein>